<comment type="caution">
    <text evidence="1">The sequence shown here is derived from an EMBL/GenBank/DDBJ whole genome shotgun (WGS) entry which is preliminary data.</text>
</comment>
<name>A0A8J4PWH8_9MYCE</name>
<evidence type="ECO:0000313" key="2">
    <source>
        <dbReference type="Proteomes" id="UP000695562"/>
    </source>
</evidence>
<protein>
    <submittedName>
        <fullName evidence="1">Uncharacterized protein</fullName>
    </submittedName>
</protein>
<dbReference type="AlphaFoldDB" id="A0A8J4PWH8"/>
<keyword evidence="2" id="KW-1185">Reference proteome</keyword>
<proteinExistence type="predicted"/>
<dbReference type="EMBL" id="AJWJ01000445">
    <property type="protein sequence ID" value="KAF2070796.1"/>
    <property type="molecule type" value="Genomic_DNA"/>
</dbReference>
<accession>A0A8J4PWH8</accession>
<dbReference type="Proteomes" id="UP000695562">
    <property type="component" value="Unassembled WGS sequence"/>
</dbReference>
<organism evidence="1 2">
    <name type="scientific">Polysphondylium violaceum</name>
    <dbReference type="NCBI Taxonomy" id="133409"/>
    <lineage>
        <taxon>Eukaryota</taxon>
        <taxon>Amoebozoa</taxon>
        <taxon>Evosea</taxon>
        <taxon>Eumycetozoa</taxon>
        <taxon>Dictyostelia</taxon>
        <taxon>Dictyosteliales</taxon>
        <taxon>Dictyosteliaceae</taxon>
        <taxon>Polysphondylium</taxon>
    </lineage>
</organism>
<reference evidence="1" key="1">
    <citation type="submission" date="2020-01" db="EMBL/GenBank/DDBJ databases">
        <title>Development of genomics and gene disruption for Polysphondylium violaceum indicates a role for the polyketide synthase stlB in stalk morphogenesis.</title>
        <authorList>
            <person name="Narita B."/>
            <person name="Kawabe Y."/>
            <person name="Kin K."/>
            <person name="Saito T."/>
            <person name="Gibbs R."/>
            <person name="Kuspa A."/>
            <person name="Muzny D."/>
            <person name="Queller D."/>
            <person name="Richards S."/>
            <person name="Strassman J."/>
            <person name="Sucgang R."/>
            <person name="Worley K."/>
            <person name="Schaap P."/>
        </authorList>
    </citation>
    <scope>NUCLEOTIDE SEQUENCE</scope>
    <source>
        <strain evidence="1">QSvi11</strain>
    </source>
</reference>
<gene>
    <name evidence="1" type="ORF">CYY_007887</name>
</gene>
<sequence>MEPQNQNNGAWPPKYLDPTHPQVLNILHTYPTAYNTVTFLGPPPPTASNDEIVTWTPVLNFVLNKAAIQNILRDYFHCRFPQCGKVVHKIYVSSHVQSHNYEIPNLQIEEQNLRIGHGRPKSSGIAYFVERYSQYILRMDENGNYRCFYNNCDARMHSNFARHLLGHEINNEGIDLDILFPSYPD</sequence>
<evidence type="ECO:0000313" key="1">
    <source>
        <dbReference type="EMBL" id="KAF2070796.1"/>
    </source>
</evidence>